<protein>
    <submittedName>
        <fullName evidence="1">Uncharacterized protein</fullName>
    </submittedName>
</protein>
<evidence type="ECO:0000313" key="1">
    <source>
        <dbReference type="EMBL" id="AGS53547.1"/>
    </source>
</evidence>
<name>A0A806KG08_9BACT</name>
<accession>A0A806KG08</accession>
<dbReference type="AlphaFoldDB" id="A0A806KG08"/>
<organism evidence="1">
    <name type="scientific">uncultured bacterium contig00062</name>
    <dbReference type="NCBI Taxonomy" id="1181545"/>
    <lineage>
        <taxon>Bacteria</taxon>
        <taxon>environmental samples</taxon>
    </lineage>
</organism>
<reference evidence="1" key="1">
    <citation type="submission" date="2012-03" db="EMBL/GenBank/DDBJ databases">
        <title>Functional metagenomics reveals considerable lignocellulase gene clusters in the gut microbiome of a wood-feeding higher termite.</title>
        <authorList>
            <person name="Liu N."/>
        </authorList>
    </citation>
    <scope>NUCLEOTIDE SEQUENCE</scope>
</reference>
<dbReference type="EMBL" id="JQ844236">
    <property type="protein sequence ID" value="AGS53547.1"/>
    <property type="molecule type" value="Genomic_DNA"/>
</dbReference>
<proteinExistence type="predicted"/>
<sequence>MVKIANQDKNIVQSFQYLTNYRHDIPKAKTIEKVKSDHLDSNDIILFRINEITFEEDAPRQEALENVFAAFRHITGVNFIYLIIGNKEGVKFYFGLSKDVESESDENIQTLGKSILISSLEGNFRGSKIDIVPEVEKRIIMNNLVPPSDNMFYATLDGVPGINKDDEKRIFRVLTGLLM</sequence>